<gene>
    <name evidence="2" type="ORF">FCC1311_057552</name>
</gene>
<evidence type="ECO:0000256" key="1">
    <source>
        <dbReference type="SAM" id="MobiDB-lite"/>
    </source>
</evidence>
<evidence type="ECO:0000313" key="3">
    <source>
        <dbReference type="Proteomes" id="UP000241890"/>
    </source>
</evidence>
<proteinExistence type="predicted"/>
<reference evidence="2 3" key="1">
    <citation type="submission" date="2017-12" db="EMBL/GenBank/DDBJ databases">
        <title>Sequencing, de novo assembly and annotation of complete genome of a new Thraustochytrid species, strain FCC1311.</title>
        <authorList>
            <person name="Sedici K."/>
            <person name="Godart F."/>
            <person name="Aiese Cigliano R."/>
            <person name="Sanseverino W."/>
            <person name="Barakat M."/>
            <person name="Ortet P."/>
            <person name="Marechal E."/>
            <person name="Cagnac O."/>
            <person name="Amato A."/>
        </authorList>
    </citation>
    <scope>NUCLEOTIDE SEQUENCE [LARGE SCALE GENOMIC DNA]</scope>
</reference>
<dbReference type="EMBL" id="BEYU01000059">
    <property type="protein sequence ID" value="GBG29534.1"/>
    <property type="molecule type" value="Genomic_DNA"/>
</dbReference>
<dbReference type="InParanoid" id="A0A2R5GNT7"/>
<organism evidence="2 3">
    <name type="scientific">Hondaea fermentalgiana</name>
    <dbReference type="NCBI Taxonomy" id="2315210"/>
    <lineage>
        <taxon>Eukaryota</taxon>
        <taxon>Sar</taxon>
        <taxon>Stramenopiles</taxon>
        <taxon>Bigyra</taxon>
        <taxon>Labyrinthulomycetes</taxon>
        <taxon>Thraustochytrida</taxon>
        <taxon>Thraustochytriidae</taxon>
        <taxon>Hondaea</taxon>
    </lineage>
</organism>
<keyword evidence="3" id="KW-1185">Reference proteome</keyword>
<feature type="region of interest" description="Disordered" evidence="1">
    <location>
        <begin position="41"/>
        <end position="61"/>
    </location>
</feature>
<comment type="caution">
    <text evidence="2">The sequence shown here is derived from an EMBL/GenBank/DDBJ whole genome shotgun (WGS) entry which is preliminary data.</text>
</comment>
<dbReference type="Proteomes" id="UP000241890">
    <property type="component" value="Unassembled WGS sequence"/>
</dbReference>
<evidence type="ECO:0000313" key="2">
    <source>
        <dbReference type="EMBL" id="GBG29534.1"/>
    </source>
</evidence>
<dbReference type="AlphaFoldDB" id="A0A2R5GNT7"/>
<name>A0A2R5GNT7_9STRA</name>
<protein>
    <submittedName>
        <fullName evidence="2">Uncharacterized protein</fullName>
    </submittedName>
</protein>
<accession>A0A2R5GNT7</accession>
<sequence>MVRSHEAQDLVYDPFTNAMVTPRRAEQIRMVFEAKAAMASLPASPPDTASSNPQEADDGLPRYYRPRLYAQAELPIAFNFN</sequence>